<dbReference type="PANTHER" id="PTHR30441:SF8">
    <property type="entry name" value="DUF748 DOMAIN-CONTAINING PROTEIN"/>
    <property type="match status" value="1"/>
</dbReference>
<comment type="caution">
    <text evidence="2">The sequence shown here is derived from an EMBL/GenBank/DDBJ whole genome shotgun (WGS) entry which is preliminary data.</text>
</comment>
<keyword evidence="1" id="KW-0812">Transmembrane</keyword>
<dbReference type="Gene3D" id="3.30.1330.60">
    <property type="entry name" value="OmpA-like domain"/>
    <property type="match status" value="1"/>
</dbReference>
<dbReference type="AlphaFoldDB" id="A0A8J6R5K8"/>
<name>A0A8J6R5K8_9BACT</name>
<accession>A0A8J6R5K8</accession>
<dbReference type="InterPro" id="IPR036737">
    <property type="entry name" value="OmpA-like_sf"/>
</dbReference>
<dbReference type="RefSeq" id="WP_191154815.1">
    <property type="nucleotide sequence ID" value="NZ_JACWUN010000006.1"/>
</dbReference>
<keyword evidence="1" id="KW-1133">Transmembrane helix</keyword>
<evidence type="ECO:0000256" key="1">
    <source>
        <dbReference type="SAM" id="Phobius"/>
    </source>
</evidence>
<dbReference type="EMBL" id="JACWUN010000006">
    <property type="protein sequence ID" value="MBD1400374.1"/>
    <property type="molecule type" value="Genomic_DNA"/>
</dbReference>
<evidence type="ECO:0000313" key="2">
    <source>
        <dbReference type="EMBL" id="MBD1400374.1"/>
    </source>
</evidence>
<organism evidence="2 3">
    <name type="scientific">Pelovirga terrestris</name>
    <dbReference type="NCBI Taxonomy" id="2771352"/>
    <lineage>
        <taxon>Bacteria</taxon>
        <taxon>Pseudomonadati</taxon>
        <taxon>Thermodesulfobacteriota</taxon>
        <taxon>Desulfuromonadia</taxon>
        <taxon>Geobacterales</taxon>
        <taxon>Geobacteraceae</taxon>
        <taxon>Pelovirga</taxon>
    </lineage>
</organism>
<reference evidence="2" key="1">
    <citation type="submission" date="2020-09" db="EMBL/GenBank/DDBJ databases">
        <title>Pelobacter alkaliphilus sp. nov., a novel anaerobic arsenate-reducing bacterium from terrestrial mud volcano.</title>
        <authorList>
            <person name="Khomyakova M.A."/>
            <person name="Merkel A.Y."/>
            <person name="Slobodkin A.I."/>
        </authorList>
    </citation>
    <scope>NUCLEOTIDE SEQUENCE</scope>
    <source>
        <strain evidence="2">M08fum</strain>
    </source>
</reference>
<dbReference type="InterPro" id="IPR052894">
    <property type="entry name" value="AsmA-related"/>
</dbReference>
<dbReference type="PANTHER" id="PTHR30441">
    <property type="entry name" value="DUF748 DOMAIN-CONTAINING PROTEIN"/>
    <property type="match status" value="1"/>
</dbReference>
<dbReference type="Proteomes" id="UP000632828">
    <property type="component" value="Unassembled WGS sequence"/>
</dbReference>
<evidence type="ECO:0000313" key="3">
    <source>
        <dbReference type="Proteomes" id="UP000632828"/>
    </source>
</evidence>
<feature type="transmembrane region" description="Helical" evidence="1">
    <location>
        <begin position="7"/>
        <end position="28"/>
    </location>
</feature>
<dbReference type="GO" id="GO:0005886">
    <property type="term" value="C:plasma membrane"/>
    <property type="evidence" value="ECO:0007669"/>
    <property type="project" value="TreeGrafter"/>
</dbReference>
<gene>
    <name evidence="2" type="ORF">ICT70_06795</name>
</gene>
<keyword evidence="1" id="KW-0472">Membrane</keyword>
<dbReference type="Pfam" id="PF05359">
    <property type="entry name" value="DUF748"/>
    <property type="match status" value="3"/>
</dbReference>
<keyword evidence="3" id="KW-1185">Reference proteome</keyword>
<dbReference type="GO" id="GO:0090313">
    <property type="term" value="P:regulation of protein targeting to membrane"/>
    <property type="evidence" value="ECO:0007669"/>
    <property type="project" value="TreeGrafter"/>
</dbReference>
<dbReference type="InterPro" id="IPR008023">
    <property type="entry name" value="DUF748"/>
</dbReference>
<sequence length="1188" mass="133347">MPRWLKITLITVAVVIGLLLLSMLIVPWQLQKQSQQWIATHTERTLRYERVYFNPFTLKLELGGVVLTEADGDDPFVSFERVMIAVSPHSVLRRALILGRVEIDRPYLNIALLGEQHYNFSDFIPLFAAEEEGSPEPVVEKRPFHFSLNNIVVTGGALDFVDYTSVTQPHHRIRQLDLSVPFVGNIPFLLDQYVEPSLSLQLNDADISAHGRLKPFHDSLETQLFVNLSDLDLPFYAYHSPVPLPVVVKGGSLDIDLDLSYRISRSAEPQLLVGGLLLLGDLLVQDRDQEPLLDLPLLVIDLDWAHLLRRDMSLAMVELHDPQLWISRNSAGNWNLESVMSSTTEKNAQGKTPQDAEEAPPFLVNVERVTIFDGMLHFHDDFVAESVTETLQAINLDIRQLSNHPQQQSAIDLTLQSARQVQLDVRGEVTLQPLSAAFTVGVDDIPLQPYYPYLEPWLIRPPLGIVDLATRFSYSPQTDVQLVDTHVRLHDLVIPFTAEDQFKLAQLNLIGGALDLLEQRMTVKTIELTGGEIDFSRLADGRFSPELLLREQQQRERAEKVPEEHGDQPPEGQWALALGRFVIDNARISFTDETMAATPRVELMNIDLELEELHYPTAQTSPYRFALQIGERGRIEAQGQLVYSPFDVAAQIHMDDFPLAGFNDFVPPELNLALADGYLHTDLKLEVKRSGDHLSGSFSGDLDLTHFALRDPVGSGNMISWEGFAIKGMGGDIDPLRLHIRELVLNNYLATIQITPDGQLNLTGFGSPPDNEVLTVAVEPLQVEIDSDRTPADIRIDEVTLQGGTVSFVDRHVPRVFSTTMYDLGGRISGMRSSADMLADVDLRGRLENHSPLTISGKINPLSEDLYLDLTLSFKDIDLTPMTPYAGTYLGYTIDRGKLHLDLNYQIEQQQIRAANRVLFDQFNLGETVQSDKAVNLPIRLAIALLKDRNEEIHLNIPVSGDLNDPNFSLAGTIFTVLRNLLVRAATAPFSLLTAMLGSDKDYSGVAFDHGIARLDEEQQKKLTELAGVLQSRPAFNLEISGFADRDNDPEAYRQDRLEQMLKEALLRNLQRRGQPLVAEEPPIINEENYSELLLQVYEEATFPRPRNLLGMLTKLPDEEMEKLLLAHIVVEEEQLAELARDRALAVRNALEVINEELTPRLFLKKTDIFAAPKEGPVSRVELGIVPR</sequence>
<protein>
    <submittedName>
        <fullName evidence="2">DUF748 domain-containing protein</fullName>
    </submittedName>
</protein>
<proteinExistence type="predicted"/>